<keyword evidence="2" id="KW-0508">mRNA splicing</keyword>
<dbReference type="Proteomes" id="UP000190831">
    <property type="component" value="Chromosome H"/>
</dbReference>
<dbReference type="OrthoDB" id="239865at2759"/>
<organism evidence="7 8">
    <name type="scientific">Lachancea fermentati</name>
    <name type="common">Zygosaccharomyces fermentati</name>
    <dbReference type="NCBI Taxonomy" id="4955"/>
    <lineage>
        <taxon>Eukaryota</taxon>
        <taxon>Fungi</taxon>
        <taxon>Dikarya</taxon>
        <taxon>Ascomycota</taxon>
        <taxon>Saccharomycotina</taxon>
        <taxon>Saccharomycetes</taxon>
        <taxon>Saccharomycetales</taxon>
        <taxon>Saccharomycetaceae</taxon>
        <taxon>Lachancea</taxon>
    </lineage>
</organism>
<evidence type="ECO:0000256" key="2">
    <source>
        <dbReference type="ARBA" id="ARBA00023187"/>
    </source>
</evidence>
<name>A0A1G4MJR2_LACFM</name>
<evidence type="ECO:0000256" key="5">
    <source>
        <dbReference type="ARBA" id="ARBA00038575"/>
    </source>
</evidence>
<dbReference type="InterPro" id="IPR015943">
    <property type="entry name" value="WD40/YVTN_repeat-like_dom_sf"/>
</dbReference>
<evidence type="ECO:0000313" key="7">
    <source>
        <dbReference type="EMBL" id="SCW03989.1"/>
    </source>
</evidence>
<dbReference type="PANTHER" id="PTHR13211">
    <property type="entry name" value="TELOMERASE CAJAL BODY PROTEIN 1"/>
    <property type="match status" value="1"/>
</dbReference>
<dbReference type="EMBL" id="LT598491">
    <property type="protein sequence ID" value="SCW03989.1"/>
    <property type="molecule type" value="Genomic_DNA"/>
</dbReference>
<comment type="similarity">
    <text evidence="4">Belongs to the SWT21 family.</text>
</comment>
<dbReference type="OMA" id="VICQDIF"/>
<keyword evidence="1" id="KW-0507">mRNA processing</keyword>
<accession>A0A1G4MJR2</accession>
<gene>
    <name evidence="7" type="ORF">LAFE_0H03466G</name>
</gene>
<evidence type="ECO:0000256" key="3">
    <source>
        <dbReference type="ARBA" id="ARBA00037270"/>
    </source>
</evidence>
<dbReference type="GO" id="GO:0008380">
    <property type="term" value="P:RNA splicing"/>
    <property type="evidence" value="ECO:0007669"/>
    <property type="project" value="UniProtKB-KW"/>
</dbReference>
<dbReference type="InterPro" id="IPR036322">
    <property type="entry name" value="WD40_repeat_dom_sf"/>
</dbReference>
<proteinExistence type="inferred from homology"/>
<evidence type="ECO:0000256" key="6">
    <source>
        <dbReference type="ARBA" id="ARBA00040352"/>
    </source>
</evidence>
<evidence type="ECO:0000256" key="1">
    <source>
        <dbReference type="ARBA" id="ARBA00022664"/>
    </source>
</evidence>
<dbReference type="GO" id="GO:0006397">
    <property type="term" value="P:mRNA processing"/>
    <property type="evidence" value="ECO:0007669"/>
    <property type="project" value="UniProtKB-KW"/>
</dbReference>
<dbReference type="Gene3D" id="2.130.10.10">
    <property type="entry name" value="YVTN repeat-like/Quinoprotein amine dehydrogenase"/>
    <property type="match status" value="1"/>
</dbReference>
<evidence type="ECO:0000313" key="8">
    <source>
        <dbReference type="Proteomes" id="UP000190831"/>
    </source>
</evidence>
<dbReference type="AlphaFoldDB" id="A0A1G4MJR2"/>
<evidence type="ECO:0000256" key="4">
    <source>
        <dbReference type="ARBA" id="ARBA00038156"/>
    </source>
</evidence>
<dbReference type="InterPro" id="IPR051150">
    <property type="entry name" value="SWT21/TCAB1_mRNA_Telomere"/>
</dbReference>
<dbReference type="STRING" id="4955.A0A1G4MJR2"/>
<sequence length="417" mass="47527">MYTVRELYSTKCIFDGRNIQHVWQNELVAWKKLTDNSSYPFPKLEISSKQDATAQSIHDLNNPVICQDISWSFDGTSFVTTHSDNGIRQYLVPDDGEITSLVPFKRFFRPQSIISSRINPNYSLFGSNDSNVILVASKELPIQLLSLSADADEHSSLFNYEVQNPENENFETVYAIDYASDRLFLAGSVRNKVSLYDISRKTPIWHARSIKKHCGKSPHRAIVSCFDQSMESIQKTHRYMATYKNDIFLLDMRSQNIQNLKCSFNSDDNPRGVIQILLSMNGHYMYVIKRNSSFIDILDVRNNCERVNRLALPFTIIKQKFKACIDQTNGLSIGSPDGKLLQWTSNIIEFGGIPRSAVEETGTDLAPSMVFQTSYNESRLNVISFNPDMPQMMCVSYSPDKFSEEQNTKSGIAIFEL</sequence>
<comment type="function">
    <text evidence="3">Involved in mRNA splicing. Helps to stabilize the U1 snRNP-5' splice site interaction.</text>
</comment>
<protein>
    <recommendedName>
        <fullName evidence="6">Protein SWT21</fullName>
    </recommendedName>
</protein>
<comment type="subunit">
    <text evidence="5">Associates with snRNPs.</text>
</comment>
<dbReference type="SUPFAM" id="SSF50978">
    <property type="entry name" value="WD40 repeat-like"/>
    <property type="match status" value="1"/>
</dbReference>
<dbReference type="PANTHER" id="PTHR13211:SF0">
    <property type="entry name" value="TELOMERASE CAJAL BODY PROTEIN 1"/>
    <property type="match status" value="1"/>
</dbReference>
<reference evidence="7 8" key="1">
    <citation type="submission" date="2016-03" db="EMBL/GenBank/DDBJ databases">
        <authorList>
            <person name="Devillers H."/>
        </authorList>
    </citation>
    <scope>NUCLEOTIDE SEQUENCE [LARGE SCALE GENOMIC DNA]</scope>
    <source>
        <strain evidence="7">CBS 6772</strain>
    </source>
</reference>
<keyword evidence="8" id="KW-1185">Reference proteome</keyword>